<keyword evidence="2" id="KW-1185">Reference proteome</keyword>
<name>A0A9P6RLD3_9FUNG</name>
<proteinExistence type="predicted"/>
<dbReference type="AlphaFoldDB" id="A0A9P6RLD3"/>
<dbReference type="Proteomes" id="UP000823405">
    <property type="component" value="Unassembled WGS sequence"/>
</dbReference>
<sequence length="263" mass="29284">MEEQQLISLVGRILAKSLREEINKLVDARLADSNVKSLAPTLTTPCCDHKCSAVTIPHSMPRRGHSPEHVKEMCTNITQKTPISLASHSSYDLGINTLQKAKGLPCFETNYHNDRQYCHNNDHNHNEWSSNETDSDEEKGHMHNVITNHGSAPHQLDTTGTATASLARDASSSIVDLSSTKSNCNIYNHPSGYEFPNGNIVEAIQLLPSDQDSRSKSTGWALLPLQSFKAVVRKNCNVKKKRLDYHIDSDNEERVDIAEKICL</sequence>
<dbReference type="EMBL" id="JAAAIN010000075">
    <property type="protein sequence ID" value="KAG0321135.1"/>
    <property type="molecule type" value="Genomic_DNA"/>
</dbReference>
<dbReference type="OrthoDB" id="2436486at2759"/>
<organism evidence="1 2">
    <name type="scientific">Linnemannia gamsii</name>
    <dbReference type="NCBI Taxonomy" id="64522"/>
    <lineage>
        <taxon>Eukaryota</taxon>
        <taxon>Fungi</taxon>
        <taxon>Fungi incertae sedis</taxon>
        <taxon>Mucoromycota</taxon>
        <taxon>Mortierellomycotina</taxon>
        <taxon>Mortierellomycetes</taxon>
        <taxon>Mortierellales</taxon>
        <taxon>Mortierellaceae</taxon>
        <taxon>Linnemannia</taxon>
    </lineage>
</organism>
<accession>A0A9P6RLD3</accession>
<reference evidence="1" key="1">
    <citation type="journal article" date="2020" name="Fungal Divers.">
        <title>Resolving the Mortierellaceae phylogeny through synthesis of multi-gene phylogenetics and phylogenomics.</title>
        <authorList>
            <person name="Vandepol N."/>
            <person name="Liber J."/>
            <person name="Desiro A."/>
            <person name="Na H."/>
            <person name="Kennedy M."/>
            <person name="Barry K."/>
            <person name="Grigoriev I.V."/>
            <person name="Miller A.N."/>
            <person name="O'Donnell K."/>
            <person name="Stajich J.E."/>
            <person name="Bonito G."/>
        </authorList>
    </citation>
    <scope>NUCLEOTIDE SEQUENCE</scope>
    <source>
        <strain evidence="1">NVP60</strain>
    </source>
</reference>
<protein>
    <submittedName>
        <fullName evidence="1">Uncharacterized protein</fullName>
    </submittedName>
</protein>
<feature type="non-terminal residue" evidence="1">
    <location>
        <position position="1"/>
    </location>
</feature>
<gene>
    <name evidence="1" type="ORF">BGZ97_012041</name>
</gene>
<evidence type="ECO:0000313" key="2">
    <source>
        <dbReference type="Proteomes" id="UP000823405"/>
    </source>
</evidence>
<comment type="caution">
    <text evidence="1">The sequence shown here is derived from an EMBL/GenBank/DDBJ whole genome shotgun (WGS) entry which is preliminary data.</text>
</comment>
<evidence type="ECO:0000313" key="1">
    <source>
        <dbReference type="EMBL" id="KAG0321135.1"/>
    </source>
</evidence>